<organism evidence="4 5">
    <name type="scientific">Silvimonas amylolytica</name>
    <dbReference type="NCBI Taxonomy" id="449663"/>
    <lineage>
        <taxon>Bacteria</taxon>
        <taxon>Pseudomonadati</taxon>
        <taxon>Pseudomonadota</taxon>
        <taxon>Betaproteobacteria</taxon>
        <taxon>Neisseriales</taxon>
        <taxon>Chitinibacteraceae</taxon>
        <taxon>Silvimonas</taxon>
    </lineage>
</organism>
<dbReference type="Pfam" id="PF01522">
    <property type="entry name" value="Polysacc_deac_1"/>
    <property type="match status" value="1"/>
</dbReference>
<dbReference type="NCBIfam" id="TIGR03938">
    <property type="entry name" value="deacetyl_PgaB"/>
    <property type="match status" value="1"/>
</dbReference>
<dbReference type="PROSITE" id="PS51677">
    <property type="entry name" value="NODB"/>
    <property type="match status" value="1"/>
</dbReference>
<evidence type="ECO:0000313" key="4">
    <source>
        <dbReference type="EMBL" id="GGP27205.1"/>
    </source>
</evidence>
<evidence type="ECO:0000259" key="3">
    <source>
        <dbReference type="PROSITE" id="PS51677"/>
    </source>
</evidence>
<dbReference type="InterPro" id="IPR023854">
    <property type="entry name" value="PGA_deacetylase_PgaB"/>
</dbReference>
<evidence type="ECO:0000313" key="5">
    <source>
        <dbReference type="Proteomes" id="UP000621859"/>
    </source>
</evidence>
<keyword evidence="5" id="KW-1185">Reference proteome</keyword>
<proteinExistence type="predicted"/>
<accession>A0ABQ2PP87</accession>
<dbReference type="InterPro" id="IPR011330">
    <property type="entry name" value="Glyco_hydro/deAcase_b/a-brl"/>
</dbReference>
<dbReference type="PANTHER" id="PTHR34216">
    <property type="match status" value="1"/>
</dbReference>
<dbReference type="RefSeq" id="WP_188695636.1">
    <property type="nucleotide sequence ID" value="NZ_BMLY01000005.1"/>
</dbReference>
<keyword evidence="1 2" id="KW-0732">Signal</keyword>
<reference evidence="5" key="1">
    <citation type="journal article" date="2019" name="Int. J. Syst. Evol. Microbiol.">
        <title>The Global Catalogue of Microorganisms (GCM) 10K type strain sequencing project: providing services to taxonomists for standard genome sequencing and annotation.</title>
        <authorList>
            <consortium name="The Broad Institute Genomics Platform"/>
            <consortium name="The Broad Institute Genome Sequencing Center for Infectious Disease"/>
            <person name="Wu L."/>
            <person name="Ma J."/>
        </authorList>
    </citation>
    <scope>NUCLEOTIDE SEQUENCE [LARGE SCALE GENOMIC DNA]</scope>
    <source>
        <strain evidence="5">CGMCC 1.8860</strain>
    </source>
</reference>
<dbReference type="SUPFAM" id="SSF88713">
    <property type="entry name" value="Glycoside hydrolase/deacetylase"/>
    <property type="match status" value="1"/>
</dbReference>
<feature type="chain" id="PRO_5046850472" evidence="2">
    <location>
        <begin position="34"/>
        <end position="663"/>
    </location>
</feature>
<protein>
    <submittedName>
        <fullName evidence="4">Poly-beta-1,6-N-acetyl-D-glucosamine N-deacetylase PgaB</fullName>
    </submittedName>
</protein>
<dbReference type="InterPro" id="IPR002509">
    <property type="entry name" value="NODB_dom"/>
</dbReference>
<dbReference type="Pfam" id="PF14883">
    <property type="entry name" value="GHL13"/>
    <property type="match status" value="1"/>
</dbReference>
<evidence type="ECO:0000256" key="1">
    <source>
        <dbReference type="ARBA" id="ARBA00022729"/>
    </source>
</evidence>
<gene>
    <name evidence="4" type="primary">pgaB</name>
    <name evidence="4" type="ORF">GCM10010971_30240</name>
</gene>
<dbReference type="Gene3D" id="3.20.20.80">
    <property type="entry name" value="Glycosidases"/>
    <property type="match status" value="1"/>
</dbReference>
<dbReference type="EMBL" id="BMLY01000005">
    <property type="protein sequence ID" value="GGP27205.1"/>
    <property type="molecule type" value="Genomic_DNA"/>
</dbReference>
<name>A0ABQ2PP87_9NEIS</name>
<evidence type="ECO:0000256" key="2">
    <source>
        <dbReference type="SAM" id="SignalP"/>
    </source>
</evidence>
<feature type="domain" description="NodB homology" evidence="3">
    <location>
        <begin position="102"/>
        <end position="348"/>
    </location>
</feature>
<feature type="signal peptide" evidence="2">
    <location>
        <begin position="1"/>
        <end position="33"/>
    </location>
</feature>
<dbReference type="InterPro" id="IPR032772">
    <property type="entry name" value="PGA_deacetylase_PgaB_C"/>
</dbReference>
<dbReference type="PANTHER" id="PTHR34216:SF7">
    <property type="entry name" value="POLY-BETA-1,6-N-ACETYL-D-GLUCOSAMINE N-DEACETYLASE"/>
    <property type="match status" value="1"/>
</dbReference>
<comment type="caution">
    <text evidence="4">The sequence shown here is derived from an EMBL/GenBank/DDBJ whole genome shotgun (WGS) entry which is preliminary data.</text>
</comment>
<dbReference type="CDD" id="cd10964">
    <property type="entry name" value="CE4_PgaB_5s"/>
    <property type="match status" value="1"/>
</dbReference>
<sequence length="663" mass="74195">MPNVNTSFRHFAAFVRLTALVLLVALTALPARADTATWPADSFEVLCYHEVRDDVWVLPDPYAISTRRLAQHFEWLRENGYHVISVDDILDARAGKKPLPPKAVLLTFDDGYRSFYTNVFPLLKAFGYHAVQGVVGHWIDATEGAEITAESRNYSRDDIMTWAQIKELSDSGLVEIASHSFNEHHGSQANPQGNQLPALITHVYDPTTGMYESDDEYQSRIRADLQQNSDVIAKHIGKAPRVMVWPYGRYNQATINAAKAAGMPITLTLDDGTNSPDVGLDRLRRVLITHNDGESTKALDAAMRASSARPLRVMHVDLDYVYDPDPKQQEINLGKLLDRVKASGATTVFLQAYADPSGAGAATALYFPNRHLPMRADLFSRAAWQLETRAGVKVYAWMPLMAYVLPESDPLASHLVTASNPKGAHAYHRLSPFDPAVRALIGEIYEDLATHAIFQGVLFHDDATLTDYEDDSSAARTVYQSWGLPASVVDIRKDPALMSRWSTLKTAYLTDFSMQLADRVRQWQPNLKTARNIYAPVILQPESQAWFAQSLPDFLNHYDYTAIMAMPYMEGAKAPLPWLKNLAQTVGQIPGALDKSVFELQATDWKTSTPITGHELATQMDVLIDAGARNYGYYPDDFVRDQPRLDELIERFSLRSFPYRSGK</sequence>
<dbReference type="Gene3D" id="3.20.20.370">
    <property type="entry name" value="Glycoside hydrolase/deacetylase"/>
    <property type="match status" value="1"/>
</dbReference>
<dbReference type="InterPro" id="IPR051398">
    <property type="entry name" value="Polysacch_Deacetylase"/>
</dbReference>
<dbReference type="Proteomes" id="UP000621859">
    <property type="component" value="Unassembled WGS sequence"/>
</dbReference>